<dbReference type="Pfam" id="PF07811">
    <property type="entry name" value="TadE"/>
    <property type="match status" value="1"/>
</dbReference>
<dbReference type="AlphaFoldDB" id="A0A9W6P5B7"/>
<evidence type="ECO:0000259" key="2">
    <source>
        <dbReference type="Pfam" id="PF07811"/>
    </source>
</evidence>
<dbReference type="InterPro" id="IPR012495">
    <property type="entry name" value="TadE-like_dom"/>
</dbReference>
<reference evidence="3" key="1">
    <citation type="submission" date="2023-02" db="EMBL/GenBank/DDBJ databases">
        <title>Nocardiopsis ansamitocini NBRC 112285.</title>
        <authorList>
            <person name="Ichikawa N."/>
            <person name="Sato H."/>
            <person name="Tonouchi N."/>
        </authorList>
    </citation>
    <scope>NUCLEOTIDE SEQUENCE</scope>
    <source>
        <strain evidence="3">NBRC 112285</strain>
    </source>
</reference>
<proteinExistence type="predicted"/>
<protein>
    <recommendedName>
        <fullName evidence="2">TadE-like domain-containing protein</fullName>
    </recommendedName>
</protein>
<gene>
    <name evidence="3" type="ORF">Nans01_18260</name>
</gene>
<name>A0A9W6P5B7_9ACTN</name>
<accession>A0A9W6P5B7</accession>
<organism evidence="3 4">
    <name type="scientific">Nocardiopsis ansamitocini</name>
    <dbReference type="NCBI Taxonomy" id="1670832"/>
    <lineage>
        <taxon>Bacteria</taxon>
        <taxon>Bacillati</taxon>
        <taxon>Actinomycetota</taxon>
        <taxon>Actinomycetes</taxon>
        <taxon>Streptosporangiales</taxon>
        <taxon>Nocardiopsidaceae</taxon>
        <taxon>Nocardiopsis</taxon>
    </lineage>
</organism>
<keyword evidence="1" id="KW-1133">Transmembrane helix</keyword>
<sequence>MRPDRPSEDRGSAELVVAAPLLLFLVFFVIQMAVWMHADHVATSIAQRSVAAARAAEATDPQGYAESVADDLGGGLLTDRSIQVQVGATTARVVVSGNAPSIVPGFTWPVRHELTAPVERFVPPTPAGGTQ</sequence>
<feature type="transmembrane region" description="Helical" evidence="1">
    <location>
        <begin position="12"/>
        <end position="36"/>
    </location>
</feature>
<evidence type="ECO:0000313" key="4">
    <source>
        <dbReference type="Proteomes" id="UP001165092"/>
    </source>
</evidence>
<feature type="domain" description="TadE-like" evidence="2">
    <location>
        <begin position="12"/>
        <end position="48"/>
    </location>
</feature>
<dbReference type="EMBL" id="BSQG01000002">
    <property type="protein sequence ID" value="GLU47475.1"/>
    <property type="molecule type" value="Genomic_DNA"/>
</dbReference>
<comment type="caution">
    <text evidence="3">The sequence shown here is derived from an EMBL/GenBank/DDBJ whole genome shotgun (WGS) entry which is preliminary data.</text>
</comment>
<dbReference type="RefSeq" id="WP_285758569.1">
    <property type="nucleotide sequence ID" value="NZ_BSQG01000002.1"/>
</dbReference>
<keyword evidence="1" id="KW-0812">Transmembrane</keyword>
<keyword evidence="4" id="KW-1185">Reference proteome</keyword>
<dbReference type="Proteomes" id="UP001165092">
    <property type="component" value="Unassembled WGS sequence"/>
</dbReference>
<evidence type="ECO:0000256" key="1">
    <source>
        <dbReference type="SAM" id="Phobius"/>
    </source>
</evidence>
<keyword evidence="1" id="KW-0472">Membrane</keyword>
<evidence type="ECO:0000313" key="3">
    <source>
        <dbReference type="EMBL" id="GLU47475.1"/>
    </source>
</evidence>